<sequence length="65" mass="7579">MIPICQPQFRFSSIIIYGVICVLGRWPGMETHNNGREAFIFGGHLKDFVYFLIKFCQLNLIKPLF</sequence>
<evidence type="ECO:0000313" key="1">
    <source>
        <dbReference type="EMBL" id="CDW36577.1"/>
    </source>
</evidence>
<reference evidence="1" key="1">
    <citation type="submission" date="2014-05" db="EMBL/GenBank/DDBJ databases">
        <authorList>
            <person name="Chronopoulou M."/>
        </authorList>
    </citation>
    <scope>NUCLEOTIDE SEQUENCE</scope>
    <source>
        <tissue evidence="1">Whole organism</tissue>
    </source>
</reference>
<dbReference type="EMBL" id="HACA01019216">
    <property type="protein sequence ID" value="CDW36577.1"/>
    <property type="molecule type" value="Transcribed_RNA"/>
</dbReference>
<dbReference type="EMBL" id="HACA01019217">
    <property type="protein sequence ID" value="CDW36578.1"/>
    <property type="molecule type" value="Transcribed_RNA"/>
</dbReference>
<protein>
    <submittedName>
        <fullName evidence="1">Uncharacterized protein</fullName>
    </submittedName>
</protein>
<proteinExistence type="predicted"/>
<accession>A0A0K2UF51</accession>
<name>A0A0K2UF51_LEPSM</name>
<dbReference type="AlphaFoldDB" id="A0A0K2UF51"/>
<organism evidence="1">
    <name type="scientific">Lepeophtheirus salmonis</name>
    <name type="common">Salmon louse</name>
    <name type="synonym">Caligus salmonis</name>
    <dbReference type="NCBI Taxonomy" id="72036"/>
    <lineage>
        <taxon>Eukaryota</taxon>
        <taxon>Metazoa</taxon>
        <taxon>Ecdysozoa</taxon>
        <taxon>Arthropoda</taxon>
        <taxon>Crustacea</taxon>
        <taxon>Multicrustacea</taxon>
        <taxon>Hexanauplia</taxon>
        <taxon>Copepoda</taxon>
        <taxon>Siphonostomatoida</taxon>
        <taxon>Caligidae</taxon>
        <taxon>Lepeophtheirus</taxon>
    </lineage>
</organism>